<reference evidence="8 9" key="1">
    <citation type="submission" date="2021-08" db="EMBL/GenBank/DDBJ databases">
        <title>FDA dAtabase for Regulatory Grade micrObial Sequences (FDA-ARGOS): Supporting development and validation of Infectious Disease Dx tests.</title>
        <authorList>
            <person name="Sproer C."/>
            <person name="Gronow S."/>
            <person name="Severitt S."/>
            <person name="Schroder I."/>
            <person name="Tallon L."/>
            <person name="Sadzewicz L."/>
            <person name="Zhao X."/>
            <person name="Boylan J."/>
            <person name="Ott S."/>
            <person name="Bowen H."/>
            <person name="Vavikolanu K."/>
            <person name="Hazen T."/>
            <person name="Aluvathingal J."/>
            <person name="Nadendla S."/>
            <person name="Lowell S."/>
            <person name="Myers T."/>
            <person name="Yan Y."/>
            <person name="Sichtig H."/>
        </authorList>
    </citation>
    <scope>NUCLEOTIDE SEQUENCE [LARGE SCALE GENOMIC DNA]</scope>
    <source>
        <strain evidence="8 9">FDAARGOS_1460</strain>
    </source>
</reference>
<keyword evidence="3 8" id="KW-0762">Sugar transport</keyword>
<evidence type="ECO:0000259" key="7">
    <source>
        <dbReference type="PROSITE" id="PS51093"/>
    </source>
</evidence>
<keyword evidence="2" id="KW-0813">Transport</keyword>
<dbReference type="PROSITE" id="PS51093">
    <property type="entry name" value="PTS_EIIA_TYPE_1"/>
    <property type="match status" value="1"/>
</dbReference>
<dbReference type="EMBL" id="JAIPME010000002">
    <property type="protein sequence ID" value="MBZ2386746.1"/>
    <property type="molecule type" value="Genomic_DNA"/>
</dbReference>
<dbReference type="SUPFAM" id="SSF51261">
    <property type="entry name" value="Duplicated hybrid motif"/>
    <property type="match status" value="1"/>
</dbReference>
<proteinExistence type="predicted"/>
<evidence type="ECO:0000256" key="3">
    <source>
        <dbReference type="ARBA" id="ARBA00022597"/>
    </source>
</evidence>
<dbReference type="Pfam" id="PF00358">
    <property type="entry name" value="PTS_EIIA_1"/>
    <property type="match status" value="1"/>
</dbReference>
<organism evidence="8 9">
    <name type="scientific">Anaerococcus murdochii</name>
    <dbReference type="NCBI Taxonomy" id="411577"/>
    <lineage>
        <taxon>Bacteria</taxon>
        <taxon>Bacillati</taxon>
        <taxon>Bacillota</taxon>
        <taxon>Tissierellia</taxon>
        <taxon>Tissierellales</taxon>
        <taxon>Peptoniphilaceae</taxon>
        <taxon>Anaerococcus</taxon>
    </lineage>
</organism>
<dbReference type="InterPro" id="IPR050890">
    <property type="entry name" value="PTS_EIIA_component"/>
</dbReference>
<evidence type="ECO:0000256" key="4">
    <source>
        <dbReference type="ARBA" id="ARBA00022679"/>
    </source>
</evidence>
<comment type="caution">
    <text evidence="8">The sequence shown here is derived from an EMBL/GenBank/DDBJ whole genome shotgun (WGS) entry which is preliminary data.</text>
</comment>
<dbReference type="Gene3D" id="2.70.70.10">
    <property type="entry name" value="Glucose Permease (Domain IIA)"/>
    <property type="match status" value="1"/>
</dbReference>
<evidence type="ECO:0000313" key="8">
    <source>
        <dbReference type="EMBL" id="MBZ2386746.1"/>
    </source>
</evidence>
<evidence type="ECO:0000256" key="2">
    <source>
        <dbReference type="ARBA" id="ARBA00022448"/>
    </source>
</evidence>
<sequence>MVDFDGKLFFAPMDGEVLDLTDCVDPIFSQGIVGAGVLIIPTGSKVYAPCDGTVSIIANCRHGIAIKNPAGFQVLIHIGIDTVDMDGNGFKSYKKVGDKVESGDLLLEFDLEKIKKAGKNIQSPVVITNPEIKKVEILKKGVVNYGDEFFRICEPK</sequence>
<feature type="domain" description="PTS EIIA type-1" evidence="7">
    <location>
        <begin position="25"/>
        <end position="129"/>
    </location>
</feature>
<protein>
    <submittedName>
        <fullName evidence="8">PTS glucose transporter subunit IIA</fullName>
    </submittedName>
</protein>
<evidence type="ECO:0000256" key="6">
    <source>
        <dbReference type="ARBA" id="ARBA00022777"/>
    </source>
</evidence>
<comment type="subcellular location">
    <subcellularLocation>
        <location evidence="1">Cytoplasm</location>
    </subcellularLocation>
</comment>
<accession>A0ABS7SYY1</accession>
<dbReference type="InterPro" id="IPR001127">
    <property type="entry name" value="PTS_EIIA_1_perm"/>
</dbReference>
<keyword evidence="9" id="KW-1185">Reference proteome</keyword>
<keyword evidence="6" id="KW-0418">Kinase</keyword>
<dbReference type="PANTHER" id="PTHR45008:SF1">
    <property type="entry name" value="PTS SYSTEM GLUCOSE-SPECIFIC EIIA COMPONENT"/>
    <property type="match status" value="1"/>
</dbReference>
<name>A0ABS7SYY1_9FIRM</name>
<dbReference type="Proteomes" id="UP000734271">
    <property type="component" value="Unassembled WGS sequence"/>
</dbReference>
<dbReference type="InterPro" id="IPR011055">
    <property type="entry name" value="Dup_hybrid_motif"/>
</dbReference>
<dbReference type="NCBIfam" id="TIGR00830">
    <property type="entry name" value="PTBA"/>
    <property type="match status" value="1"/>
</dbReference>
<evidence type="ECO:0000256" key="1">
    <source>
        <dbReference type="ARBA" id="ARBA00004496"/>
    </source>
</evidence>
<evidence type="ECO:0000256" key="5">
    <source>
        <dbReference type="ARBA" id="ARBA00022683"/>
    </source>
</evidence>
<dbReference type="RefSeq" id="WP_223419135.1">
    <property type="nucleotide sequence ID" value="NZ_JAIPME010000002.1"/>
</dbReference>
<keyword evidence="5" id="KW-0598">Phosphotransferase system</keyword>
<evidence type="ECO:0000313" key="9">
    <source>
        <dbReference type="Proteomes" id="UP000734271"/>
    </source>
</evidence>
<keyword evidence="4" id="KW-0808">Transferase</keyword>
<dbReference type="PROSITE" id="PS00371">
    <property type="entry name" value="PTS_EIIA_TYPE_1_HIS"/>
    <property type="match status" value="1"/>
</dbReference>
<gene>
    <name evidence="8" type="ORF">K8P03_05565</name>
</gene>
<dbReference type="PANTHER" id="PTHR45008">
    <property type="entry name" value="PTS SYSTEM GLUCOSE-SPECIFIC EIIA COMPONENT"/>
    <property type="match status" value="1"/>
</dbReference>